<dbReference type="KEGG" id="mhey:H2LOC_016730"/>
<dbReference type="OrthoDB" id="8265261at2"/>
<keyword evidence="1" id="KW-0732">Signal</keyword>
<organism evidence="2 3">
    <name type="scientific">Methylocystis heyeri</name>
    <dbReference type="NCBI Taxonomy" id="391905"/>
    <lineage>
        <taxon>Bacteria</taxon>
        <taxon>Pseudomonadati</taxon>
        <taxon>Pseudomonadota</taxon>
        <taxon>Alphaproteobacteria</taxon>
        <taxon>Hyphomicrobiales</taxon>
        <taxon>Methylocystaceae</taxon>
        <taxon>Methylocystis</taxon>
    </lineage>
</organism>
<evidence type="ECO:0000256" key="1">
    <source>
        <dbReference type="SAM" id="SignalP"/>
    </source>
</evidence>
<feature type="chain" id="PRO_5025409157" description="DUF1311 domain-containing protein" evidence="1">
    <location>
        <begin position="24"/>
        <end position="141"/>
    </location>
</feature>
<evidence type="ECO:0000313" key="3">
    <source>
        <dbReference type="Proteomes" id="UP000309061"/>
    </source>
</evidence>
<dbReference type="Proteomes" id="UP000309061">
    <property type="component" value="Chromosome"/>
</dbReference>
<dbReference type="RefSeq" id="WP_136498229.1">
    <property type="nucleotide sequence ID" value="NZ_CP046052.1"/>
</dbReference>
<evidence type="ECO:0000313" key="2">
    <source>
        <dbReference type="EMBL" id="QGM47206.1"/>
    </source>
</evidence>
<feature type="signal peptide" evidence="1">
    <location>
        <begin position="1"/>
        <end position="23"/>
    </location>
</feature>
<name>A0A6B8KFV6_9HYPH</name>
<sequence length="141" mass="15124">MFKKAKRHIALVAMILIDGPAFAVEQCPVSDAATEKAGGYVEAVLAAVRNAPNCEHAVKILEACQFGDSKTNRLLEIVEGKCEPLFMPKASPAVKTAYKKAQARCDAIAVKNSGTMYQSFAAVCRAGKARDFARKYGQGRG</sequence>
<accession>A0A6B8KFV6</accession>
<gene>
    <name evidence="2" type="ORF">H2LOC_016730</name>
</gene>
<proteinExistence type="predicted"/>
<dbReference type="AlphaFoldDB" id="A0A6B8KFV6"/>
<reference evidence="2 3" key="1">
    <citation type="submission" date="2019-11" db="EMBL/GenBank/DDBJ databases">
        <title>The genome sequence of Methylocystis heyeri.</title>
        <authorList>
            <person name="Oshkin I.Y."/>
            <person name="Miroshnikov K."/>
            <person name="Dedysh S.N."/>
        </authorList>
    </citation>
    <scope>NUCLEOTIDE SEQUENCE [LARGE SCALE GENOMIC DNA]</scope>
    <source>
        <strain evidence="2 3">H2</strain>
    </source>
</reference>
<evidence type="ECO:0008006" key="4">
    <source>
        <dbReference type="Google" id="ProtNLM"/>
    </source>
</evidence>
<dbReference type="EMBL" id="CP046052">
    <property type="protein sequence ID" value="QGM47206.1"/>
    <property type="molecule type" value="Genomic_DNA"/>
</dbReference>
<keyword evidence="3" id="KW-1185">Reference proteome</keyword>
<protein>
    <recommendedName>
        <fullName evidence="4">DUF1311 domain-containing protein</fullName>
    </recommendedName>
</protein>